<proteinExistence type="predicted"/>
<feature type="domain" description="SIS" evidence="5">
    <location>
        <begin position="135"/>
        <end position="272"/>
    </location>
</feature>
<dbReference type="InterPro" id="IPR046348">
    <property type="entry name" value="SIS_dom_sf"/>
</dbReference>
<dbReference type="SUPFAM" id="SSF46689">
    <property type="entry name" value="Homeodomain-like"/>
    <property type="match status" value="1"/>
</dbReference>
<sequence>MPTPENAQIADRFAELIRQSQDKLSPAEQRVVSFIDRNRAAALAQSASQLAADIGTSNATVVRAVQNLGFKGLAELRRLIATDIDRQPSSTENMRRTLAQVGESSELAATLVLESHLKALQALQEPDARTRLNQAVSCFASSERIVILGIGRAGPIASYVAVMFGRIGRRARAFTASGAGLADDLLDLRRGDVLVLLANGNPYKEAVTAIRQARLVGIQVVLVTESETSKIARRSDIVVPAPRGRTEHVSLHGTTMCVMEALVTGLAACDRDRTLLELDRFEDLRTQLGGRDYVE</sequence>
<feature type="domain" description="HTH rpiR-type" evidence="4">
    <location>
        <begin position="11"/>
        <end position="87"/>
    </location>
</feature>
<evidence type="ECO:0000313" key="7">
    <source>
        <dbReference type="Proteomes" id="UP001589692"/>
    </source>
</evidence>
<dbReference type="SUPFAM" id="SSF53697">
    <property type="entry name" value="SIS domain"/>
    <property type="match status" value="1"/>
</dbReference>
<name>A0ABV6AQW7_9HYPH</name>
<dbReference type="Gene3D" id="1.10.10.10">
    <property type="entry name" value="Winged helix-like DNA-binding domain superfamily/Winged helix DNA-binding domain"/>
    <property type="match status" value="1"/>
</dbReference>
<dbReference type="PROSITE" id="PS51071">
    <property type="entry name" value="HTH_RPIR"/>
    <property type="match status" value="1"/>
</dbReference>
<dbReference type="CDD" id="cd05013">
    <property type="entry name" value="SIS_RpiR"/>
    <property type="match status" value="1"/>
</dbReference>
<dbReference type="InterPro" id="IPR047640">
    <property type="entry name" value="RpiR-like"/>
</dbReference>
<gene>
    <name evidence="6" type="ORF">ACFFP0_29610</name>
</gene>
<keyword evidence="1" id="KW-0805">Transcription regulation</keyword>
<evidence type="ECO:0000256" key="3">
    <source>
        <dbReference type="ARBA" id="ARBA00023163"/>
    </source>
</evidence>
<dbReference type="EMBL" id="JBHMAA010000045">
    <property type="protein sequence ID" value="MFB9953014.1"/>
    <property type="molecule type" value="Genomic_DNA"/>
</dbReference>
<dbReference type="RefSeq" id="WP_377265815.1">
    <property type="nucleotide sequence ID" value="NZ_JBHMAA010000045.1"/>
</dbReference>
<evidence type="ECO:0000256" key="2">
    <source>
        <dbReference type="ARBA" id="ARBA00023125"/>
    </source>
</evidence>
<dbReference type="InterPro" id="IPR036388">
    <property type="entry name" value="WH-like_DNA-bd_sf"/>
</dbReference>
<comment type="caution">
    <text evidence="6">The sequence shown here is derived from an EMBL/GenBank/DDBJ whole genome shotgun (WGS) entry which is preliminary data.</text>
</comment>
<organism evidence="6 7">
    <name type="scientific">Rhizobium puerariae</name>
    <dbReference type="NCBI Taxonomy" id="1585791"/>
    <lineage>
        <taxon>Bacteria</taxon>
        <taxon>Pseudomonadati</taxon>
        <taxon>Pseudomonadota</taxon>
        <taxon>Alphaproteobacteria</taxon>
        <taxon>Hyphomicrobiales</taxon>
        <taxon>Rhizobiaceae</taxon>
        <taxon>Rhizobium/Agrobacterium group</taxon>
        <taxon>Rhizobium</taxon>
    </lineage>
</organism>
<evidence type="ECO:0000313" key="6">
    <source>
        <dbReference type="EMBL" id="MFB9953014.1"/>
    </source>
</evidence>
<dbReference type="Pfam" id="PF01380">
    <property type="entry name" value="SIS"/>
    <property type="match status" value="1"/>
</dbReference>
<dbReference type="Proteomes" id="UP001589692">
    <property type="component" value="Unassembled WGS sequence"/>
</dbReference>
<dbReference type="PROSITE" id="PS51464">
    <property type="entry name" value="SIS"/>
    <property type="match status" value="1"/>
</dbReference>
<reference evidence="6 7" key="1">
    <citation type="submission" date="2024-09" db="EMBL/GenBank/DDBJ databases">
        <authorList>
            <person name="Sun Q."/>
            <person name="Mori K."/>
        </authorList>
    </citation>
    <scope>NUCLEOTIDE SEQUENCE [LARGE SCALE GENOMIC DNA]</scope>
    <source>
        <strain evidence="6 7">TBRC 4938</strain>
    </source>
</reference>
<evidence type="ECO:0000256" key="1">
    <source>
        <dbReference type="ARBA" id="ARBA00023015"/>
    </source>
</evidence>
<dbReference type="PANTHER" id="PTHR30514">
    <property type="entry name" value="GLUCOKINASE"/>
    <property type="match status" value="1"/>
</dbReference>
<dbReference type="InterPro" id="IPR009057">
    <property type="entry name" value="Homeodomain-like_sf"/>
</dbReference>
<keyword evidence="7" id="KW-1185">Reference proteome</keyword>
<dbReference type="InterPro" id="IPR035472">
    <property type="entry name" value="RpiR-like_SIS"/>
</dbReference>
<dbReference type="Gene3D" id="3.40.50.10490">
    <property type="entry name" value="Glucose-6-phosphate isomerase like protein, domain 1"/>
    <property type="match status" value="1"/>
</dbReference>
<protein>
    <submittedName>
        <fullName evidence="6">MurR/RpiR family transcriptional regulator</fullName>
    </submittedName>
</protein>
<keyword evidence="3" id="KW-0804">Transcription</keyword>
<dbReference type="InterPro" id="IPR001347">
    <property type="entry name" value="SIS_dom"/>
</dbReference>
<evidence type="ECO:0000259" key="5">
    <source>
        <dbReference type="PROSITE" id="PS51464"/>
    </source>
</evidence>
<dbReference type="InterPro" id="IPR000281">
    <property type="entry name" value="HTH_RpiR"/>
</dbReference>
<dbReference type="Pfam" id="PF01418">
    <property type="entry name" value="HTH_6"/>
    <property type="match status" value="1"/>
</dbReference>
<keyword evidence="2" id="KW-0238">DNA-binding</keyword>
<evidence type="ECO:0000259" key="4">
    <source>
        <dbReference type="PROSITE" id="PS51071"/>
    </source>
</evidence>
<accession>A0ABV6AQW7</accession>